<name>A0A2T0K8H2_9ACTN</name>
<protein>
    <submittedName>
        <fullName evidence="1">Uncharacterized protein</fullName>
    </submittedName>
</protein>
<sequence length="68" mass="7543">MLAYAEARIPWHLLLVEPGFTGCESVVLRLFRLRDGACVEHAAAKQGETLVSGEPFPLKISTELLLDY</sequence>
<gene>
    <name evidence="1" type="ORF">CLV67_111279</name>
</gene>
<dbReference type="Proteomes" id="UP000239415">
    <property type="component" value="Unassembled WGS sequence"/>
</dbReference>
<organism evidence="1 2">
    <name type="scientific">Actinoplanes italicus</name>
    <dbReference type="NCBI Taxonomy" id="113567"/>
    <lineage>
        <taxon>Bacteria</taxon>
        <taxon>Bacillati</taxon>
        <taxon>Actinomycetota</taxon>
        <taxon>Actinomycetes</taxon>
        <taxon>Micromonosporales</taxon>
        <taxon>Micromonosporaceae</taxon>
        <taxon>Actinoplanes</taxon>
    </lineage>
</organism>
<dbReference type="EMBL" id="PVMZ01000011">
    <property type="protein sequence ID" value="PRX19131.1"/>
    <property type="molecule type" value="Genomic_DNA"/>
</dbReference>
<keyword evidence="2" id="KW-1185">Reference proteome</keyword>
<dbReference type="RefSeq" id="WP_239166514.1">
    <property type="nucleotide sequence ID" value="NZ_BOMO01000090.1"/>
</dbReference>
<accession>A0A2T0K8H2</accession>
<evidence type="ECO:0000313" key="2">
    <source>
        <dbReference type="Proteomes" id="UP000239415"/>
    </source>
</evidence>
<proteinExistence type="predicted"/>
<comment type="caution">
    <text evidence="1">The sequence shown here is derived from an EMBL/GenBank/DDBJ whole genome shotgun (WGS) entry which is preliminary data.</text>
</comment>
<reference evidence="1 2" key="1">
    <citation type="submission" date="2018-03" db="EMBL/GenBank/DDBJ databases">
        <title>Genomic Encyclopedia of Archaeal and Bacterial Type Strains, Phase II (KMG-II): from individual species to whole genera.</title>
        <authorList>
            <person name="Goeker M."/>
        </authorList>
    </citation>
    <scope>NUCLEOTIDE SEQUENCE [LARGE SCALE GENOMIC DNA]</scope>
    <source>
        <strain evidence="1 2">DSM 43146</strain>
    </source>
</reference>
<dbReference type="AlphaFoldDB" id="A0A2T0K8H2"/>
<evidence type="ECO:0000313" key="1">
    <source>
        <dbReference type="EMBL" id="PRX19131.1"/>
    </source>
</evidence>